<keyword evidence="3" id="KW-1185">Reference proteome</keyword>
<dbReference type="EMBL" id="CAJVRL010000056">
    <property type="protein sequence ID" value="CAG8954270.1"/>
    <property type="molecule type" value="Genomic_DNA"/>
</dbReference>
<accession>A0A9N9KY63</accession>
<proteinExistence type="predicted"/>
<dbReference type="AlphaFoldDB" id="A0A9N9KY63"/>
<name>A0A9N9KY63_9HELO</name>
<dbReference type="Proteomes" id="UP000696280">
    <property type="component" value="Unassembled WGS sequence"/>
</dbReference>
<evidence type="ECO:0000313" key="2">
    <source>
        <dbReference type="EMBL" id="CAG8954270.1"/>
    </source>
</evidence>
<protein>
    <submittedName>
        <fullName evidence="2">Uncharacterized protein</fullName>
    </submittedName>
</protein>
<gene>
    <name evidence="2" type="ORF">HYFRA_00005890</name>
</gene>
<comment type="caution">
    <text evidence="2">The sequence shown here is derived from an EMBL/GenBank/DDBJ whole genome shotgun (WGS) entry which is preliminary data.</text>
</comment>
<sequence length="99" mass="11044">MNQSTRPKVPHLTDNGNEIRVSSRPKRVSPYGLRHQDRVCESIRTTVGRLVTQHYASLDNTGFAALAPGSGFQKYWTKGSNKIVPGQSSIIRPTHSENR</sequence>
<organism evidence="2 3">
    <name type="scientific">Hymenoscyphus fraxineus</name>
    <dbReference type="NCBI Taxonomy" id="746836"/>
    <lineage>
        <taxon>Eukaryota</taxon>
        <taxon>Fungi</taxon>
        <taxon>Dikarya</taxon>
        <taxon>Ascomycota</taxon>
        <taxon>Pezizomycotina</taxon>
        <taxon>Leotiomycetes</taxon>
        <taxon>Helotiales</taxon>
        <taxon>Helotiaceae</taxon>
        <taxon>Hymenoscyphus</taxon>
    </lineage>
</organism>
<feature type="region of interest" description="Disordered" evidence="1">
    <location>
        <begin position="1"/>
        <end position="29"/>
    </location>
</feature>
<reference evidence="2" key="1">
    <citation type="submission" date="2021-07" db="EMBL/GenBank/DDBJ databases">
        <authorList>
            <person name="Durling M."/>
        </authorList>
    </citation>
    <scope>NUCLEOTIDE SEQUENCE</scope>
</reference>
<evidence type="ECO:0000313" key="3">
    <source>
        <dbReference type="Proteomes" id="UP000696280"/>
    </source>
</evidence>
<evidence type="ECO:0000256" key="1">
    <source>
        <dbReference type="SAM" id="MobiDB-lite"/>
    </source>
</evidence>